<evidence type="ECO:0000313" key="1">
    <source>
        <dbReference type="EnsemblPlants" id="AVESA.00010b.r2.1CG0104830.1.CDS"/>
    </source>
</evidence>
<sequence>MLHGGCVLYMWDMVSGSIHVLDPLSGLQGPTPRKLSLKFVSAGLHDTLFNCLNEYFAGLNEYFAGWPKKLDNWGIIYLNIVDTKFTRVESGLSILHLLRYYDDERLKFPIKKNNLDETRLDTLHEIMKLHDNHSPLPVDVMWDALAPSQYIFRDFLN</sequence>
<name>A0ACD5TPJ8_AVESA</name>
<reference evidence="1" key="1">
    <citation type="submission" date="2021-05" db="EMBL/GenBank/DDBJ databases">
        <authorList>
            <person name="Scholz U."/>
            <person name="Mascher M."/>
            <person name="Fiebig A."/>
        </authorList>
    </citation>
    <scope>NUCLEOTIDE SEQUENCE [LARGE SCALE GENOMIC DNA]</scope>
</reference>
<dbReference type="Proteomes" id="UP001732700">
    <property type="component" value="Chromosome 1C"/>
</dbReference>
<dbReference type="EnsemblPlants" id="AVESA.00010b.r2.1CG0104830.1">
    <property type="protein sequence ID" value="AVESA.00010b.r2.1CG0104830.1.CDS"/>
    <property type="gene ID" value="AVESA.00010b.r2.1CG0104830"/>
</dbReference>
<proteinExistence type="predicted"/>
<keyword evidence="2" id="KW-1185">Reference proteome</keyword>
<accession>A0ACD5TPJ8</accession>
<organism evidence="1 2">
    <name type="scientific">Avena sativa</name>
    <name type="common">Oat</name>
    <dbReference type="NCBI Taxonomy" id="4498"/>
    <lineage>
        <taxon>Eukaryota</taxon>
        <taxon>Viridiplantae</taxon>
        <taxon>Streptophyta</taxon>
        <taxon>Embryophyta</taxon>
        <taxon>Tracheophyta</taxon>
        <taxon>Spermatophyta</taxon>
        <taxon>Magnoliopsida</taxon>
        <taxon>Liliopsida</taxon>
        <taxon>Poales</taxon>
        <taxon>Poaceae</taxon>
        <taxon>BOP clade</taxon>
        <taxon>Pooideae</taxon>
        <taxon>Poodae</taxon>
        <taxon>Poeae</taxon>
        <taxon>Poeae Chloroplast Group 1 (Aveneae type)</taxon>
        <taxon>Aveninae</taxon>
        <taxon>Avena</taxon>
    </lineage>
</organism>
<reference evidence="1" key="2">
    <citation type="submission" date="2025-09" db="UniProtKB">
        <authorList>
            <consortium name="EnsemblPlants"/>
        </authorList>
    </citation>
    <scope>IDENTIFICATION</scope>
</reference>
<evidence type="ECO:0000313" key="2">
    <source>
        <dbReference type="Proteomes" id="UP001732700"/>
    </source>
</evidence>
<protein>
    <submittedName>
        <fullName evidence="1">Uncharacterized protein</fullName>
    </submittedName>
</protein>